<proteinExistence type="predicted"/>
<evidence type="ECO:0000313" key="2">
    <source>
        <dbReference type="Proteomes" id="UP000008710"/>
    </source>
</evidence>
<name>Q0SJ93_RHOJR</name>
<protein>
    <submittedName>
        <fullName evidence="1">Uncharacterized protein</fullName>
    </submittedName>
</protein>
<accession>Q0SJ93</accession>
<evidence type="ECO:0000313" key="1">
    <source>
        <dbReference type="EMBL" id="ABG92393.1"/>
    </source>
</evidence>
<dbReference type="KEGG" id="rha:RHA1_ro00558"/>
<sequence>MLPTSADLVALCRSYLGKPEVGVTNAEWAGRVA</sequence>
<organism evidence="1 2">
    <name type="scientific">Rhodococcus jostii (strain RHA1)</name>
    <dbReference type="NCBI Taxonomy" id="101510"/>
    <lineage>
        <taxon>Bacteria</taxon>
        <taxon>Bacillati</taxon>
        <taxon>Actinomycetota</taxon>
        <taxon>Actinomycetes</taxon>
        <taxon>Mycobacteriales</taxon>
        <taxon>Nocardiaceae</taxon>
        <taxon>Rhodococcus</taxon>
    </lineage>
</organism>
<dbReference type="AlphaFoldDB" id="Q0SJ93"/>
<reference evidence="2" key="1">
    <citation type="journal article" date="2006" name="Proc. Natl. Acad. Sci. U.S.A.">
        <title>The complete genome of Rhodococcus sp. RHA1 provides insights into a catabolic powerhouse.</title>
        <authorList>
            <person name="McLeod M.P."/>
            <person name="Warren R.L."/>
            <person name="Hsiao W.W.L."/>
            <person name="Araki N."/>
            <person name="Myhre M."/>
            <person name="Fernandes C."/>
            <person name="Miyazawa D."/>
            <person name="Wong W."/>
            <person name="Lillquist A.L."/>
            <person name="Wang D."/>
            <person name="Dosanjh M."/>
            <person name="Hara H."/>
            <person name="Petrescu A."/>
            <person name="Morin R.D."/>
            <person name="Yang G."/>
            <person name="Stott J.M."/>
            <person name="Schein J.E."/>
            <person name="Shin H."/>
            <person name="Smailus D."/>
            <person name="Siddiqui A.S."/>
            <person name="Marra M.A."/>
            <person name="Jones S.J.M."/>
            <person name="Holt R."/>
            <person name="Brinkman F.S.L."/>
            <person name="Miyauchi K."/>
            <person name="Fukuda M."/>
            <person name="Davies J.E."/>
            <person name="Mohn W.W."/>
            <person name="Eltis L.D."/>
        </authorList>
    </citation>
    <scope>NUCLEOTIDE SEQUENCE [LARGE SCALE GENOMIC DNA]</scope>
    <source>
        <strain evidence="2">RHA1</strain>
    </source>
</reference>
<dbReference type="HOGENOM" id="CLU_3383511_0_0_11"/>
<gene>
    <name evidence="1" type="ordered locus">RHA1_ro00558</name>
</gene>
<dbReference type="Proteomes" id="UP000008710">
    <property type="component" value="Chromosome"/>
</dbReference>
<dbReference type="EMBL" id="CP000431">
    <property type="protein sequence ID" value="ABG92393.1"/>
    <property type="molecule type" value="Genomic_DNA"/>
</dbReference>